<dbReference type="AlphaFoldDB" id="A0A8J6MZV7"/>
<dbReference type="SUPFAM" id="SSF53474">
    <property type="entry name" value="alpha/beta-Hydrolases"/>
    <property type="match status" value="1"/>
</dbReference>
<keyword evidence="1" id="KW-1133">Transmembrane helix</keyword>
<dbReference type="PANTHER" id="PTHR47751">
    <property type="entry name" value="SUPERFAMILY HYDROLASE, PUTATIVE (AFU_ORTHOLOGUE AFUA_2G16580)-RELATED"/>
    <property type="match status" value="1"/>
</dbReference>
<dbReference type="InterPro" id="IPR029058">
    <property type="entry name" value="AB_hydrolase_fold"/>
</dbReference>
<feature type="domain" description="Serine aminopeptidase S33" evidence="2">
    <location>
        <begin position="77"/>
        <end position="235"/>
    </location>
</feature>
<feature type="transmembrane region" description="Helical" evidence="1">
    <location>
        <begin position="510"/>
        <end position="536"/>
    </location>
</feature>
<evidence type="ECO:0000259" key="2">
    <source>
        <dbReference type="Pfam" id="PF12146"/>
    </source>
</evidence>
<protein>
    <submittedName>
        <fullName evidence="3">Alpha/beta hydrolase</fullName>
    </submittedName>
</protein>
<gene>
    <name evidence="3" type="ORF">H8E19_04090</name>
</gene>
<dbReference type="Gene3D" id="3.40.50.1820">
    <property type="entry name" value="alpha/beta hydrolase"/>
    <property type="match status" value="1"/>
</dbReference>
<dbReference type="GO" id="GO:0016787">
    <property type="term" value="F:hydrolase activity"/>
    <property type="evidence" value="ECO:0007669"/>
    <property type="project" value="UniProtKB-KW"/>
</dbReference>
<keyword evidence="3" id="KW-0378">Hydrolase</keyword>
<reference evidence="3 4" key="1">
    <citation type="submission" date="2020-08" db="EMBL/GenBank/DDBJ databases">
        <title>Bridging the membrane lipid divide: bacteria of the FCB group superphylum have the potential to synthesize archaeal ether lipids.</title>
        <authorList>
            <person name="Villanueva L."/>
            <person name="Von Meijenfeldt F.A.B."/>
            <person name="Westbye A.B."/>
            <person name="Yadav S."/>
            <person name="Hopmans E.C."/>
            <person name="Dutilh B.E."/>
            <person name="Sinninghe Damste J.S."/>
        </authorList>
    </citation>
    <scope>NUCLEOTIDE SEQUENCE [LARGE SCALE GENOMIC DNA]</scope>
    <source>
        <strain evidence="3">NIOZ-UU27</strain>
    </source>
</reference>
<dbReference type="InterPro" id="IPR022742">
    <property type="entry name" value="Hydrolase_4"/>
</dbReference>
<comment type="caution">
    <text evidence="3">The sequence shown here is derived from an EMBL/GenBank/DDBJ whole genome shotgun (WGS) entry which is preliminary data.</text>
</comment>
<evidence type="ECO:0000256" key="1">
    <source>
        <dbReference type="SAM" id="Phobius"/>
    </source>
</evidence>
<keyword evidence="1" id="KW-0812">Transmembrane</keyword>
<dbReference type="InterPro" id="IPR051411">
    <property type="entry name" value="Polyketide_trans_af380"/>
</dbReference>
<feature type="transmembrane region" description="Helical" evidence="1">
    <location>
        <begin position="587"/>
        <end position="609"/>
    </location>
</feature>
<name>A0A8J6MZV7_9DELT</name>
<feature type="transmembrane region" description="Helical" evidence="1">
    <location>
        <begin position="351"/>
        <end position="371"/>
    </location>
</feature>
<keyword evidence="1" id="KW-0472">Membrane</keyword>
<dbReference type="Pfam" id="PF12146">
    <property type="entry name" value="Hydrolase_4"/>
    <property type="match status" value="1"/>
</dbReference>
<dbReference type="Proteomes" id="UP000650524">
    <property type="component" value="Unassembled WGS sequence"/>
</dbReference>
<evidence type="ECO:0000313" key="3">
    <source>
        <dbReference type="EMBL" id="MBC8176564.1"/>
    </source>
</evidence>
<accession>A0A8J6MZV7</accession>
<dbReference type="EMBL" id="JACNJD010000144">
    <property type="protein sequence ID" value="MBC8176564.1"/>
    <property type="molecule type" value="Genomic_DNA"/>
</dbReference>
<feature type="transmembrane region" description="Helical" evidence="1">
    <location>
        <begin position="15"/>
        <end position="36"/>
    </location>
</feature>
<dbReference type="PANTHER" id="PTHR47751:SF2">
    <property type="entry name" value="DLTD N-TERMINAL DOMAIN PROTEIN (AFU_ORTHOLOGUE AFUA_8G00380)-RELATED"/>
    <property type="match status" value="1"/>
</dbReference>
<organism evidence="3 4">
    <name type="scientific">Candidatus Desulfacyla euxinica</name>
    <dbReference type="NCBI Taxonomy" id="2841693"/>
    <lineage>
        <taxon>Bacteria</taxon>
        <taxon>Deltaproteobacteria</taxon>
        <taxon>Candidatus Desulfacyla</taxon>
    </lineage>
</organism>
<feature type="transmembrane region" description="Helical" evidence="1">
    <location>
        <begin position="556"/>
        <end position="580"/>
    </location>
</feature>
<feature type="transmembrane region" description="Helical" evidence="1">
    <location>
        <begin position="433"/>
        <end position="455"/>
    </location>
</feature>
<proteinExistence type="predicted"/>
<feature type="transmembrane region" description="Helical" evidence="1">
    <location>
        <begin position="475"/>
        <end position="498"/>
    </location>
</feature>
<sequence>MNTERLFHTDHGNKAVMVFTICLVIMVSSVVLSSLIQTDFGRVEVTNITYENFNGIPVRAKLLKPGGAMPDDRVPGIVYIHGYQNNRETGDAYCIELAKRGFAVLNIDAIGRGNSGIPKDPDEPDFDETYGGRTSLKYLMSLPFVNAKAVGMIGHSLGAEMAYKVALEDPQVKALVITGFAYTMDVTRKQPKNMLMILGRWDEFRKRMTGTRHFEEEWMSTPQTEKAFPVKDPKLGKTYGEFRDGTARRVFVPRTIHIQESHSHAAIAETLKWMKKALHPPQKYWIDPDNQTWQIKEWATLTAMLACFASLLPLGLMLLRTRFFSSVQGPFSGAYACSGKSYFRFVGINGLLMWLFLPLILILFAIHIYLIPIDRAFPMMMVNGVVWWFVWINIIGFLMFRRWFKKRARESGVTLADLGISYRPDRFALDGTVIGKTILLALTLFAFAYLSEHVLEHFFIVDFRFIFPFASDLTLYRAILCLVYFPFILTGFVLMGIFLHGELRRPKKKIWFNTFIAWSFTNTFALVAPLILFLMIQYVPLFTTGFIPLVGPGGMFVSFVINLFHIIGVLIITTPISTWFYQLTGKIYLGAMVNASLVTWMFVSSQVIAPIPI</sequence>
<evidence type="ECO:0000313" key="4">
    <source>
        <dbReference type="Proteomes" id="UP000650524"/>
    </source>
</evidence>
<feature type="transmembrane region" description="Helical" evidence="1">
    <location>
        <begin position="377"/>
        <end position="400"/>
    </location>
</feature>